<dbReference type="EMBL" id="MU274900">
    <property type="protein sequence ID" value="KAI0095133.1"/>
    <property type="molecule type" value="Genomic_DNA"/>
</dbReference>
<sequence>MPHCTSNKQEIPYPFNFNKETMQLWVLDRQVIFAMQGQPSFIDWKGKPPARCLDLGCGLGDWLVDSARLWPNSTFVGFDIANLQIDLNYVEPSVARRIKWVHGNFLERLPFDDNEFDYIHISAIAFCVPEDKWHSVYDEICRILKPNGYVEQGEEDPVFPVLPRWFTTPLHGGEVADVAHEADHATHAHMLLEELFYKVFESRFINITPSSALPGYFSASFKHIISPPIVKIPMPPLAPLPPFDRELIPVTATQRSFPTLPGSFRLQDLSNDVPESPSNDTNKSFSSFGSSSNDMSLSPQSPSETIFSNVERLRNNSVSTANASIRSIGRKSSHTGSSSTGSGSQVAGPAYADHSDSTHVGASKEVYSLWNLEGMAEMDEHSLYVHLTHAAGLVNGVKESMWGELKKMVSHHDHVVQLKRHGWSESDYTESNSRRLFENLWERYQRDLRERIAMWHPMVHYGWTYPKFEVMTETEIAGREKLRREILEARTLAKDEEIQHPIRVTRLLVGMNGKGS</sequence>
<reference evidence="1" key="1">
    <citation type="journal article" date="2021" name="Environ. Microbiol.">
        <title>Gene family expansions and transcriptome signatures uncover fungal adaptations to wood decay.</title>
        <authorList>
            <person name="Hage H."/>
            <person name="Miyauchi S."/>
            <person name="Viragh M."/>
            <person name="Drula E."/>
            <person name="Min B."/>
            <person name="Chaduli D."/>
            <person name="Navarro D."/>
            <person name="Favel A."/>
            <person name="Norest M."/>
            <person name="Lesage-Meessen L."/>
            <person name="Balint B."/>
            <person name="Merenyi Z."/>
            <person name="de Eugenio L."/>
            <person name="Morin E."/>
            <person name="Martinez A.T."/>
            <person name="Baldrian P."/>
            <person name="Stursova M."/>
            <person name="Martinez M.J."/>
            <person name="Novotny C."/>
            <person name="Magnuson J.K."/>
            <person name="Spatafora J.W."/>
            <person name="Maurice S."/>
            <person name="Pangilinan J."/>
            <person name="Andreopoulos W."/>
            <person name="LaButti K."/>
            <person name="Hundley H."/>
            <person name="Na H."/>
            <person name="Kuo A."/>
            <person name="Barry K."/>
            <person name="Lipzen A."/>
            <person name="Henrissat B."/>
            <person name="Riley R."/>
            <person name="Ahrendt S."/>
            <person name="Nagy L.G."/>
            <person name="Grigoriev I.V."/>
            <person name="Martin F."/>
            <person name="Rosso M.N."/>
        </authorList>
    </citation>
    <scope>NUCLEOTIDE SEQUENCE</scope>
    <source>
        <strain evidence="1">CBS 384.51</strain>
    </source>
</reference>
<comment type="caution">
    <text evidence="1">The sequence shown here is derived from an EMBL/GenBank/DDBJ whole genome shotgun (WGS) entry which is preliminary data.</text>
</comment>
<name>A0ACB8UL67_9APHY</name>
<proteinExistence type="predicted"/>
<evidence type="ECO:0000313" key="1">
    <source>
        <dbReference type="EMBL" id="KAI0095133.1"/>
    </source>
</evidence>
<protein>
    <submittedName>
        <fullName evidence="1">Uncharacterized protein</fullName>
    </submittedName>
</protein>
<keyword evidence="2" id="KW-1185">Reference proteome</keyword>
<dbReference type="Proteomes" id="UP001055072">
    <property type="component" value="Unassembled WGS sequence"/>
</dbReference>
<gene>
    <name evidence="1" type="ORF">BDY19DRAFT_67609</name>
</gene>
<evidence type="ECO:0000313" key="2">
    <source>
        <dbReference type="Proteomes" id="UP001055072"/>
    </source>
</evidence>
<accession>A0ACB8UL67</accession>
<organism evidence="1 2">
    <name type="scientific">Irpex rosettiformis</name>
    <dbReference type="NCBI Taxonomy" id="378272"/>
    <lineage>
        <taxon>Eukaryota</taxon>
        <taxon>Fungi</taxon>
        <taxon>Dikarya</taxon>
        <taxon>Basidiomycota</taxon>
        <taxon>Agaricomycotina</taxon>
        <taxon>Agaricomycetes</taxon>
        <taxon>Polyporales</taxon>
        <taxon>Irpicaceae</taxon>
        <taxon>Irpex</taxon>
    </lineage>
</organism>